<gene>
    <name evidence="1" type="ORF">KL86APRO_20116</name>
</gene>
<name>A0A212KHW5_9PROT</name>
<organism evidence="1">
    <name type="scientific">uncultured Alphaproteobacteria bacterium</name>
    <dbReference type="NCBI Taxonomy" id="91750"/>
    <lineage>
        <taxon>Bacteria</taxon>
        <taxon>Pseudomonadati</taxon>
        <taxon>Pseudomonadota</taxon>
        <taxon>Alphaproteobacteria</taxon>
        <taxon>environmental samples</taxon>
    </lineage>
</organism>
<protein>
    <recommendedName>
        <fullName evidence="2">Chemotaxis protein CheZ</fullName>
    </recommendedName>
</protein>
<reference evidence="1" key="1">
    <citation type="submission" date="2016-04" db="EMBL/GenBank/DDBJ databases">
        <authorList>
            <person name="Evans L.H."/>
            <person name="Alamgir A."/>
            <person name="Owens N."/>
            <person name="Weber N.D."/>
            <person name="Virtaneva K."/>
            <person name="Barbian K."/>
            <person name="Babar A."/>
            <person name="Rosenke K."/>
        </authorList>
    </citation>
    <scope>NUCLEOTIDE SEQUENCE</scope>
    <source>
        <strain evidence="1">86</strain>
    </source>
</reference>
<dbReference type="Gene3D" id="1.10.287.500">
    <property type="entry name" value="Helix hairpin bin"/>
    <property type="match status" value="1"/>
</dbReference>
<dbReference type="SUPFAM" id="SSF75708">
    <property type="entry name" value="Chemotaxis phosphatase CheZ"/>
    <property type="match status" value="1"/>
</dbReference>
<evidence type="ECO:0008006" key="2">
    <source>
        <dbReference type="Google" id="ProtNLM"/>
    </source>
</evidence>
<proteinExistence type="predicted"/>
<evidence type="ECO:0000313" key="1">
    <source>
        <dbReference type="EMBL" id="SBW11221.1"/>
    </source>
</evidence>
<sequence>MANTSDPRVVAALGAAVRQIEAAIADTERGVDRILGLVELLMERADKDSFIKLEGIMEACSFQDLAGQKLRKIERLLEHLQTKTVITVPGGIDVERAQATAAERDVAHAPTSKGLSQEDVDRLLKGI</sequence>
<accession>A0A212KHW5</accession>
<dbReference type="EMBL" id="FLUO01000002">
    <property type="protein sequence ID" value="SBW11221.1"/>
    <property type="molecule type" value="Genomic_DNA"/>
</dbReference>
<dbReference type="AlphaFoldDB" id="A0A212KHW5"/>